<name>A0A6J6ETD6_9ZZZZ</name>
<evidence type="ECO:0000313" key="1">
    <source>
        <dbReference type="EMBL" id="CAB4578609.1"/>
    </source>
</evidence>
<dbReference type="EMBL" id="CAEZTU010000028">
    <property type="protein sequence ID" value="CAB4578609.1"/>
    <property type="molecule type" value="Genomic_DNA"/>
</dbReference>
<organism evidence="1">
    <name type="scientific">freshwater metagenome</name>
    <dbReference type="NCBI Taxonomy" id="449393"/>
    <lineage>
        <taxon>unclassified sequences</taxon>
        <taxon>metagenomes</taxon>
        <taxon>ecological metagenomes</taxon>
    </lineage>
</organism>
<protein>
    <submittedName>
        <fullName evidence="1">Unannotated protein</fullName>
    </submittedName>
</protein>
<reference evidence="1" key="1">
    <citation type="submission" date="2020-05" db="EMBL/GenBank/DDBJ databases">
        <authorList>
            <person name="Chiriac C."/>
            <person name="Salcher M."/>
            <person name="Ghai R."/>
            <person name="Kavagutti S V."/>
        </authorList>
    </citation>
    <scope>NUCLEOTIDE SEQUENCE</scope>
</reference>
<accession>A0A6J6ETD6</accession>
<gene>
    <name evidence="1" type="ORF">UFOPK1740_00738</name>
</gene>
<proteinExistence type="predicted"/>
<dbReference type="AlphaFoldDB" id="A0A6J6ETD6"/>
<sequence length="68" mass="7236">MAPILSITYWGESDPSTGWSYPSGYSVLNLLRFAHHASKLPVRPALCSSFNAAINSIIVSLASPTIGT</sequence>